<proteinExistence type="predicted"/>
<dbReference type="Proteomes" id="UP001243989">
    <property type="component" value="Unassembled WGS sequence"/>
</dbReference>
<protein>
    <submittedName>
        <fullName evidence="1">Uncharacterized protein</fullName>
    </submittedName>
</protein>
<dbReference type="GeneID" id="85474728"/>
<evidence type="ECO:0000313" key="2">
    <source>
        <dbReference type="Proteomes" id="UP001243989"/>
    </source>
</evidence>
<name>A0AAI9ZZQ0_9PEZI</name>
<reference evidence="1" key="1">
    <citation type="submission" date="2021-06" db="EMBL/GenBank/DDBJ databases">
        <title>Comparative genomics, transcriptomics and evolutionary studies reveal genomic signatures of adaptation to plant cell wall in hemibiotrophic fungi.</title>
        <authorList>
            <consortium name="DOE Joint Genome Institute"/>
            <person name="Baroncelli R."/>
            <person name="Diaz J.F."/>
            <person name="Benocci T."/>
            <person name="Peng M."/>
            <person name="Battaglia E."/>
            <person name="Haridas S."/>
            <person name="Andreopoulos W."/>
            <person name="Labutti K."/>
            <person name="Pangilinan J."/>
            <person name="Floch G.L."/>
            <person name="Makela M.R."/>
            <person name="Henrissat B."/>
            <person name="Grigoriev I.V."/>
            <person name="Crouch J.A."/>
            <person name="De Vries R.P."/>
            <person name="Sukno S.A."/>
            <person name="Thon M.R."/>
        </authorList>
    </citation>
    <scope>NUCLEOTIDE SEQUENCE</scope>
    <source>
        <strain evidence="1">CBS 102054</strain>
    </source>
</reference>
<organism evidence="1 2">
    <name type="scientific">Colletotrichum phormii</name>
    <dbReference type="NCBI Taxonomy" id="359342"/>
    <lineage>
        <taxon>Eukaryota</taxon>
        <taxon>Fungi</taxon>
        <taxon>Dikarya</taxon>
        <taxon>Ascomycota</taxon>
        <taxon>Pezizomycotina</taxon>
        <taxon>Sordariomycetes</taxon>
        <taxon>Hypocreomycetidae</taxon>
        <taxon>Glomerellales</taxon>
        <taxon>Glomerellaceae</taxon>
        <taxon>Colletotrichum</taxon>
        <taxon>Colletotrichum acutatum species complex</taxon>
    </lineage>
</organism>
<gene>
    <name evidence="1" type="ORF">BDP81DRAFT_420678</name>
</gene>
<dbReference type="AlphaFoldDB" id="A0AAI9ZZQ0"/>
<keyword evidence="2" id="KW-1185">Reference proteome</keyword>
<sequence>MPSSWTKSSFYFLVDGETLLSCHPFLSNKFELDKEENSPSEESVFTNNISEQAVRNYMFTVGVIFLEFILGHDISHCRFRKDYLQDNRPNELTDKFTAER</sequence>
<evidence type="ECO:0000313" key="1">
    <source>
        <dbReference type="EMBL" id="KAK1640770.1"/>
    </source>
</evidence>
<comment type="caution">
    <text evidence="1">The sequence shown here is derived from an EMBL/GenBank/DDBJ whole genome shotgun (WGS) entry which is preliminary data.</text>
</comment>
<accession>A0AAI9ZZQ0</accession>
<dbReference type="EMBL" id="JAHMHQ010000004">
    <property type="protein sequence ID" value="KAK1640770.1"/>
    <property type="molecule type" value="Genomic_DNA"/>
</dbReference>
<dbReference type="RefSeq" id="XP_060449377.1">
    <property type="nucleotide sequence ID" value="XM_060589866.1"/>
</dbReference>